<dbReference type="EMBL" id="ABCS01000118">
    <property type="protein sequence ID" value="EDM74711.1"/>
    <property type="molecule type" value="Genomic_DNA"/>
</dbReference>
<protein>
    <recommendedName>
        <fullName evidence="3">DUF4336 domain-containing protein</fullName>
    </recommendedName>
</protein>
<organism evidence="1 2">
    <name type="scientific">Plesiocystis pacifica SIR-1</name>
    <dbReference type="NCBI Taxonomy" id="391625"/>
    <lineage>
        <taxon>Bacteria</taxon>
        <taxon>Pseudomonadati</taxon>
        <taxon>Myxococcota</taxon>
        <taxon>Polyangia</taxon>
        <taxon>Nannocystales</taxon>
        <taxon>Nannocystaceae</taxon>
        <taxon>Plesiocystis</taxon>
    </lineage>
</organism>
<dbReference type="InterPro" id="IPR036866">
    <property type="entry name" value="RibonucZ/Hydroxyglut_hydro"/>
</dbReference>
<reference evidence="1 2" key="1">
    <citation type="submission" date="2007-06" db="EMBL/GenBank/DDBJ databases">
        <authorList>
            <person name="Shimkets L."/>
            <person name="Ferriera S."/>
            <person name="Johnson J."/>
            <person name="Kravitz S."/>
            <person name="Beeson K."/>
            <person name="Sutton G."/>
            <person name="Rogers Y.-H."/>
            <person name="Friedman R."/>
            <person name="Frazier M."/>
            <person name="Venter J.C."/>
        </authorList>
    </citation>
    <scope>NUCLEOTIDE SEQUENCE [LARGE SCALE GENOMIC DNA]</scope>
    <source>
        <strain evidence="1 2">SIR-1</strain>
    </source>
</reference>
<dbReference type="SUPFAM" id="SSF56281">
    <property type="entry name" value="Metallo-hydrolase/oxidoreductase"/>
    <property type="match status" value="1"/>
</dbReference>
<dbReference type="Proteomes" id="UP000005801">
    <property type="component" value="Unassembled WGS sequence"/>
</dbReference>
<comment type="caution">
    <text evidence="1">The sequence shown here is derived from an EMBL/GenBank/DDBJ whole genome shotgun (WGS) entry which is preliminary data.</text>
</comment>
<dbReference type="RefSeq" id="WP_006976134.1">
    <property type="nucleotide sequence ID" value="NZ_ABCS01000118.1"/>
</dbReference>
<proteinExistence type="predicted"/>
<evidence type="ECO:0000313" key="2">
    <source>
        <dbReference type="Proteomes" id="UP000005801"/>
    </source>
</evidence>
<dbReference type="STRING" id="391625.PPSIR1_40849"/>
<evidence type="ECO:0008006" key="3">
    <source>
        <dbReference type="Google" id="ProtNLM"/>
    </source>
</evidence>
<gene>
    <name evidence="1" type="ORF">PPSIR1_40849</name>
</gene>
<name>A6GHE7_9BACT</name>
<dbReference type="AlphaFoldDB" id="A6GHE7"/>
<dbReference type="OrthoDB" id="450111at2"/>
<keyword evidence="2" id="KW-1185">Reference proteome</keyword>
<accession>A6GHE7</accession>
<sequence>MTTTAAGWTIIDEDAGVLSLPYTYGKDGKSNCFAAKLPSGGVLLVSPPSRVSDEAVAELEAIGPIEAIVANNGFHYLGVDRWQKRFPKARSYAAPGAIARIAKRSTKPLSFEPLSALAGSLGDDVAVVEAPGSRHGETWVRAKIADGYAWYASDILTNLAALPKPFLPRTLFKLTKSGPGYSVFNLAVRFIFKDKGAGLGAMIREVGEYPPTVMVPAHGDILRGADLAEKTRGLLQAAL</sequence>
<evidence type="ECO:0000313" key="1">
    <source>
        <dbReference type="EMBL" id="EDM74711.1"/>
    </source>
</evidence>
<dbReference type="eggNOG" id="ENOG5033D54">
    <property type="taxonomic scope" value="Bacteria"/>
</dbReference>